<organism evidence="8 9">
    <name type="scientific">Oryza meyeriana var. granulata</name>
    <dbReference type="NCBI Taxonomy" id="110450"/>
    <lineage>
        <taxon>Eukaryota</taxon>
        <taxon>Viridiplantae</taxon>
        <taxon>Streptophyta</taxon>
        <taxon>Embryophyta</taxon>
        <taxon>Tracheophyta</taxon>
        <taxon>Spermatophyta</taxon>
        <taxon>Magnoliopsida</taxon>
        <taxon>Liliopsida</taxon>
        <taxon>Poales</taxon>
        <taxon>Poaceae</taxon>
        <taxon>BOP clade</taxon>
        <taxon>Oryzoideae</taxon>
        <taxon>Oryzeae</taxon>
        <taxon>Oryzinae</taxon>
        <taxon>Oryza</taxon>
        <taxon>Oryza meyeriana</taxon>
    </lineage>
</organism>
<evidence type="ECO:0000256" key="1">
    <source>
        <dbReference type="ARBA" id="ARBA00004434"/>
    </source>
</evidence>
<evidence type="ECO:0000256" key="3">
    <source>
        <dbReference type="ARBA" id="ARBA00022692"/>
    </source>
</evidence>
<dbReference type="GO" id="GO:0005743">
    <property type="term" value="C:mitochondrial inner membrane"/>
    <property type="evidence" value="ECO:0007669"/>
    <property type="project" value="UniProtKB-SubCell"/>
</dbReference>
<gene>
    <name evidence="8" type="ORF">E2562_027067</name>
</gene>
<reference evidence="8 9" key="1">
    <citation type="submission" date="2019-11" db="EMBL/GenBank/DDBJ databases">
        <title>Whole genome sequence of Oryza granulata.</title>
        <authorList>
            <person name="Li W."/>
        </authorList>
    </citation>
    <scope>NUCLEOTIDE SEQUENCE [LARGE SCALE GENOMIC DNA]</scope>
    <source>
        <strain evidence="9">cv. Menghai</strain>
        <tissue evidence="8">Leaf</tissue>
    </source>
</reference>
<name>A0A6G1C9E7_9ORYZ</name>
<dbReference type="AlphaFoldDB" id="A0A6G1C9E7"/>
<keyword evidence="4" id="KW-0999">Mitochondrion inner membrane</keyword>
<keyword evidence="9" id="KW-1185">Reference proteome</keyword>
<accession>A0A6G1C9E7</accession>
<protein>
    <submittedName>
        <fullName evidence="8">Uncharacterized protein</fullName>
    </submittedName>
</protein>
<keyword evidence="3" id="KW-0812">Transmembrane</keyword>
<comment type="similarity">
    <text evidence="2">Belongs to the COX16 family.</text>
</comment>
<sequence length="74" mass="8703">MSRRVLLLQVEGKEVTKKKEDMEWEIVETTKALSRTGPVDGAYKPKKLLLEDELKQKVDINNYDYKKIPRPNEK</sequence>
<dbReference type="Pfam" id="PF14138">
    <property type="entry name" value="COX16"/>
    <property type="match status" value="1"/>
</dbReference>
<dbReference type="OrthoDB" id="5516033at2759"/>
<comment type="caution">
    <text evidence="8">The sequence shown here is derived from an EMBL/GenBank/DDBJ whole genome shotgun (WGS) entry which is preliminary data.</text>
</comment>
<comment type="subcellular location">
    <subcellularLocation>
        <location evidence="1">Mitochondrion inner membrane</location>
        <topology evidence="1">Single-pass membrane protein</topology>
    </subcellularLocation>
</comment>
<keyword evidence="7" id="KW-0472">Membrane</keyword>
<evidence type="ECO:0000256" key="7">
    <source>
        <dbReference type="ARBA" id="ARBA00023136"/>
    </source>
</evidence>
<evidence type="ECO:0000256" key="2">
    <source>
        <dbReference type="ARBA" id="ARBA00008370"/>
    </source>
</evidence>
<keyword evidence="6" id="KW-0496">Mitochondrion</keyword>
<evidence type="ECO:0000256" key="5">
    <source>
        <dbReference type="ARBA" id="ARBA00022989"/>
    </source>
</evidence>
<evidence type="ECO:0000256" key="6">
    <source>
        <dbReference type="ARBA" id="ARBA00023128"/>
    </source>
</evidence>
<proteinExistence type="inferred from homology"/>
<dbReference type="InterPro" id="IPR020164">
    <property type="entry name" value="Cyt_c_Oxase_assmbl_COX16"/>
</dbReference>
<evidence type="ECO:0000313" key="8">
    <source>
        <dbReference type="EMBL" id="KAF0896726.1"/>
    </source>
</evidence>
<keyword evidence="5" id="KW-1133">Transmembrane helix</keyword>
<evidence type="ECO:0000256" key="4">
    <source>
        <dbReference type="ARBA" id="ARBA00022792"/>
    </source>
</evidence>
<dbReference type="EMBL" id="SPHZ02000010">
    <property type="protein sequence ID" value="KAF0896726.1"/>
    <property type="molecule type" value="Genomic_DNA"/>
</dbReference>
<dbReference type="Proteomes" id="UP000479710">
    <property type="component" value="Unassembled WGS sequence"/>
</dbReference>
<evidence type="ECO:0000313" key="9">
    <source>
        <dbReference type="Proteomes" id="UP000479710"/>
    </source>
</evidence>